<evidence type="ECO:0000256" key="4">
    <source>
        <dbReference type="ARBA" id="ARBA00023163"/>
    </source>
</evidence>
<keyword evidence="4" id="KW-0804">Transcription</keyword>
<dbReference type="InterPro" id="IPR005471">
    <property type="entry name" value="Tscrpt_reg_IclR_N"/>
</dbReference>
<dbReference type="GO" id="GO:0045892">
    <property type="term" value="P:negative regulation of DNA-templated transcription"/>
    <property type="evidence" value="ECO:0007669"/>
    <property type="project" value="TreeGrafter"/>
</dbReference>
<dbReference type="PANTHER" id="PTHR30136:SF35">
    <property type="entry name" value="HTH-TYPE TRANSCRIPTIONAL REGULATOR RV1719"/>
    <property type="match status" value="1"/>
</dbReference>
<evidence type="ECO:0000256" key="2">
    <source>
        <dbReference type="ARBA" id="ARBA00023015"/>
    </source>
</evidence>
<feature type="domain" description="HTH iclR-type" evidence="7">
    <location>
        <begin position="13"/>
        <end position="75"/>
    </location>
</feature>
<evidence type="ECO:0000313" key="9">
    <source>
        <dbReference type="EMBL" id="MBB3042698.1"/>
    </source>
</evidence>
<evidence type="ECO:0000256" key="3">
    <source>
        <dbReference type="ARBA" id="ARBA00023125"/>
    </source>
</evidence>
<dbReference type="InterPro" id="IPR050707">
    <property type="entry name" value="HTH_MetabolicPath_Reg"/>
</dbReference>
<dbReference type="SUPFAM" id="SSF55781">
    <property type="entry name" value="GAF domain-like"/>
    <property type="match status" value="1"/>
</dbReference>
<evidence type="ECO:0000256" key="5">
    <source>
        <dbReference type="ARBA" id="ARBA00058938"/>
    </source>
</evidence>
<dbReference type="InterPro" id="IPR029016">
    <property type="entry name" value="GAF-like_dom_sf"/>
</dbReference>
<comment type="caution">
    <text evidence="9">The sequence shown here is derived from an EMBL/GenBank/DDBJ whole genome shotgun (WGS) entry which is preliminary data.</text>
</comment>
<evidence type="ECO:0000256" key="6">
    <source>
        <dbReference type="ARBA" id="ARBA00070406"/>
    </source>
</evidence>
<dbReference type="GO" id="GO:0003677">
    <property type="term" value="F:DNA binding"/>
    <property type="evidence" value="ECO:0007669"/>
    <property type="project" value="UniProtKB-KW"/>
</dbReference>
<dbReference type="GO" id="GO:0006071">
    <property type="term" value="P:glycerol metabolic process"/>
    <property type="evidence" value="ECO:0007669"/>
    <property type="project" value="UniProtKB-KW"/>
</dbReference>
<dbReference type="Pfam" id="PF01614">
    <property type="entry name" value="IclR_C"/>
    <property type="match status" value="1"/>
</dbReference>
<gene>
    <name evidence="9" type="ORF">FHU40_002516</name>
</gene>
<keyword evidence="10" id="KW-1185">Reference proteome</keyword>
<evidence type="ECO:0000259" key="7">
    <source>
        <dbReference type="PROSITE" id="PS51077"/>
    </source>
</evidence>
<dbReference type="PANTHER" id="PTHR30136">
    <property type="entry name" value="HELIX-TURN-HELIX TRANSCRIPTIONAL REGULATOR, ICLR FAMILY"/>
    <property type="match status" value="1"/>
</dbReference>
<comment type="function">
    <text evidence="5">May be an activator protein for the gylABX operon.</text>
</comment>
<dbReference type="PROSITE" id="PS51078">
    <property type="entry name" value="ICLR_ED"/>
    <property type="match status" value="1"/>
</dbReference>
<dbReference type="RefSeq" id="WP_183592642.1">
    <property type="nucleotide sequence ID" value="NZ_JACHWR010000002.1"/>
</dbReference>
<dbReference type="PROSITE" id="PS51077">
    <property type="entry name" value="HTH_ICLR"/>
    <property type="match status" value="1"/>
</dbReference>
<evidence type="ECO:0000259" key="8">
    <source>
        <dbReference type="PROSITE" id="PS51078"/>
    </source>
</evidence>
<evidence type="ECO:0000256" key="1">
    <source>
        <dbReference type="ARBA" id="ARBA00022798"/>
    </source>
</evidence>
<dbReference type="Gene3D" id="1.10.10.10">
    <property type="entry name" value="Winged helix-like DNA-binding domain superfamily/Winged helix DNA-binding domain"/>
    <property type="match status" value="1"/>
</dbReference>
<dbReference type="FunFam" id="1.10.10.10:FF:000056">
    <property type="entry name" value="IclR family transcriptional regulator"/>
    <property type="match status" value="1"/>
</dbReference>
<name>A0A7W4VVU0_9ACTN</name>
<proteinExistence type="predicted"/>
<keyword evidence="2" id="KW-0805">Transcription regulation</keyword>
<reference evidence="9 10" key="1">
    <citation type="submission" date="2020-08" db="EMBL/GenBank/DDBJ databases">
        <title>Sequencing the genomes of 1000 actinobacteria strains.</title>
        <authorList>
            <person name="Klenk H.-P."/>
        </authorList>
    </citation>
    <scope>NUCLEOTIDE SEQUENCE [LARGE SCALE GENOMIC DNA]</scope>
    <source>
        <strain evidence="9 10">DSM 105498</strain>
    </source>
</reference>
<dbReference type="InterPro" id="IPR036388">
    <property type="entry name" value="WH-like_DNA-bd_sf"/>
</dbReference>
<accession>A0A7W4VVU0</accession>
<keyword evidence="3" id="KW-0238">DNA-binding</keyword>
<dbReference type="SMART" id="SM00346">
    <property type="entry name" value="HTH_ICLR"/>
    <property type="match status" value="1"/>
</dbReference>
<dbReference type="InterPro" id="IPR036390">
    <property type="entry name" value="WH_DNA-bd_sf"/>
</dbReference>
<dbReference type="SUPFAM" id="SSF46785">
    <property type="entry name" value="Winged helix' DNA-binding domain"/>
    <property type="match status" value="1"/>
</dbReference>
<protein>
    <recommendedName>
        <fullName evidence="6">Glycerol operon regulatory protein</fullName>
    </recommendedName>
</protein>
<dbReference type="GO" id="GO:0003700">
    <property type="term" value="F:DNA-binding transcription factor activity"/>
    <property type="evidence" value="ECO:0007669"/>
    <property type="project" value="TreeGrafter"/>
</dbReference>
<feature type="domain" description="IclR-ED" evidence="8">
    <location>
        <begin position="76"/>
        <end position="265"/>
    </location>
</feature>
<dbReference type="InterPro" id="IPR014757">
    <property type="entry name" value="Tscrpt_reg_IclR_C"/>
</dbReference>
<sequence>MVARVAEPAGASAAGLERGLSVLTALAEHRRPLGLVEIARATELSKSTCHRYVASLVALGYLEQDPETRKYELGPAAIGLGVAAVSSLELTKVAGRALQTLADETNHTVSMAILDGADIVYVDRRRPTRAGFRIELNVQVGTRLPAYCTSMGKALLAYRDPAAVRAAVDRIDLARRGPKTITAREQLTAELAEVRRTGLAVNDEELASGLRSLAVPVRDHGGTVVAAVGIAVHLSAWNATVEAVVARLQTPLRRTAQEISQRMGYLG</sequence>
<dbReference type="Gene3D" id="3.30.450.40">
    <property type="match status" value="1"/>
</dbReference>
<dbReference type="AlphaFoldDB" id="A0A7W4VVU0"/>
<dbReference type="Pfam" id="PF09339">
    <property type="entry name" value="HTH_IclR"/>
    <property type="match status" value="1"/>
</dbReference>
<dbReference type="EMBL" id="JACHWR010000002">
    <property type="protein sequence ID" value="MBB3042698.1"/>
    <property type="molecule type" value="Genomic_DNA"/>
</dbReference>
<organism evidence="9 10">
    <name type="scientific">Nocardioides soli</name>
    <dbReference type="NCBI Taxonomy" id="1036020"/>
    <lineage>
        <taxon>Bacteria</taxon>
        <taxon>Bacillati</taxon>
        <taxon>Actinomycetota</taxon>
        <taxon>Actinomycetes</taxon>
        <taxon>Propionibacteriales</taxon>
        <taxon>Nocardioidaceae</taxon>
        <taxon>Nocardioides</taxon>
    </lineage>
</organism>
<keyword evidence="1" id="KW-0319">Glycerol metabolism</keyword>
<evidence type="ECO:0000313" key="10">
    <source>
        <dbReference type="Proteomes" id="UP000589626"/>
    </source>
</evidence>
<dbReference type="Proteomes" id="UP000589626">
    <property type="component" value="Unassembled WGS sequence"/>
</dbReference>